<keyword evidence="4" id="KW-1185">Reference proteome</keyword>
<proteinExistence type="predicted"/>
<evidence type="ECO:0000313" key="4">
    <source>
        <dbReference type="Proteomes" id="UP001501521"/>
    </source>
</evidence>
<keyword evidence="2" id="KW-0472">Membrane</keyword>
<feature type="transmembrane region" description="Helical" evidence="2">
    <location>
        <begin position="960"/>
        <end position="980"/>
    </location>
</feature>
<evidence type="ECO:0000256" key="2">
    <source>
        <dbReference type="SAM" id="Phobius"/>
    </source>
</evidence>
<keyword evidence="2" id="KW-0812">Transmembrane</keyword>
<comment type="caution">
    <text evidence="3">The sequence shown here is derived from an EMBL/GenBank/DDBJ whole genome shotgun (WGS) entry which is preliminary data.</text>
</comment>
<gene>
    <name evidence="3" type="ORF">GCM10025789_18470</name>
</gene>
<dbReference type="EMBL" id="BAABLV010000030">
    <property type="protein sequence ID" value="GAA4900375.1"/>
    <property type="molecule type" value="Genomic_DNA"/>
</dbReference>
<evidence type="ECO:0000256" key="1">
    <source>
        <dbReference type="SAM" id="MobiDB-lite"/>
    </source>
</evidence>
<evidence type="ECO:0008006" key="5">
    <source>
        <dbReference type="Google" id="ProtNLM"/>
    </source>
</evidence>
<name>A0ABP9FEA0_9ACTN</name>
<protein>
    <recommendedName>
        <fullName evidence="5">VaFE repeat-containing surface-anchored protein</fullName>
    </recommendedName>
</protein>
<evidence type="ECO:0000313" key="3">
    <source>
        <dbReference type="EMBL" id="GAA4900375.1"/>
    </source>
</evidence>
<reference evidence="4" key="1">
    <citation type="journal article" date="2019" name="Int. J. Syst. Evol. Microbiol.">
        <title>The Global Catalogue of Microorganisms (GCM) 10K type strain sequencing project: providing services to taxonomists for standard genome sequencing and annotation.</title>
        <authorList>
            <consortium name="The Broad Institute Genomics Platform"/>
            <consortium name="The Broad Institute Genome Sequencing Center for Infectious Disease"/>
            <person name="Wu L."/>
            <person name="Ma J."/>
        </authorList>
    </citation>
    <scope>NUCLEOTIDE SEQUENCE [LARGE SCALE GENOMIC DNA]</scope>
    <source>
        <strain evidence="4">JCM 19125</strain>
    </source>
</reference>
<dbReference type="RefSeq" id="WP_345582128.1">
    <property type="nucleotide sequence ID" value="NZ_BAABLV010000030.1"/>
</dbReference>
<accession>A0ABP9FEA0</accession>
<dbReference type="Proteomes" id="UP001501521">
    <property type="component" value="Unassembled WGS sequence"/>
</dbReference>
<organism evidence="3 4">
    <name type="scientific">Tessaracoccus lubricantis</name>
    <dbReference type="NCBI Taxonomy" id="545543"/>
    <lineage>
        <taxon>Bacteria</taxon>
        <taxon>Bacillati</taxon>
        <taxon>Actinomycetota</taxon>
        <taxon>Actinomycetes</taxon>
        <taxon>Propionibacteriales</taxon>
        <taxon>Propionibacteriaceae</taxon>
        <taxon>Tessaracoccus</taxon>
    </lineage>
</organism>
<feature type="region of interest" description="Disordered" evidence="1">
    <location>
        <begin position="931"/>
        <end position="951"/>
    </location>
</feature>
<sequence>MSLMDNTRRYLVSGSLAHITQPVAAPPRTGVRRWLSALLALLVIAGSFALGPQAAHAGSEGVGYWSDGAFLGAYNTDVDGRQAYCADLDADPPYGNTSGPERITALDSLSRQQLAELNYVMDRWGQSGDPNVTAAVALHVWSVASPGRYNSHGMSGDDYYVARAPASERGTILANLAAMRQEAAANAVTDPSLSLSLEMADQYAGTLTVATHPAGLTGAATLSDAVFADGSSARTIGAGAHPITGTPADGVPSYRVGASMRIDAAGYGAALDLYTTPGKQRLIAAVAGSSTGLSASAESPVIELDFQPEITTQVASRYVAEGDAFVDELTVSVSKGTWIHLNGSPIEVTATGTLYGPFDEQPTEADTPPAGAPVTGVETVTLTGAGSYTSPGTIVASESGFYTWVWSIDKAAHGEHAKYLTDSFTDRFGQVTETSVVPFQPEAVSEADQRLAVPGDALTDTITVSSSNGAWLKKDGAHIPVVFEGTAYQVPGTLPPAQSADIGPNAVPLGTVTITADGPGIYTSPPVIAPTGGFVTWVWEVKKSSQPEWVRDYLAAGWTDEYGISVETTSVRWPVTVTSLVREYNVHPGGRAFDVITVTGFPANHGDFTGDGYWGADVDELHHTVYGPFASDAELTDDLDLTGAPVLTALTTPARNGVYKLGYTDEDKIVPTEPGFYVFVTTFTGDDRVQPYASSPADVLERFYVPPTNTEVPVSVVTQATPEAFVGEPFSDTALVQGTKIPDGSYLVFRAYGPHPADPGAVCESPFYESEEIPITQAGVYRSGTTTVTEPGNVYWVESLYNADGEIIAEGVCGAPGETTVVKEQPEELIVKTNAVATVQLGDPAHDVATVTGTVPDGARLIFEAYRQDSDTATCTSEDLVFTSTTIDLDGPGEYRSDEVIFETVGIYYWVETVTDEDGTILHRGVCGAPDETTTVTDTPDEPGTPGTPGELAHTGGGDWWPLGLAGGLIAAVTGGVLLFGRRLAIARDRAGYVREEDEAFEEFKAQFEGAKED</sequence>
<keyword evidence="2" id="KW-1133">Transmembrane helix</keyword>